<feature type="region of interest" description="Disordered" evidence="1">
    <location>
        <begin position="366"/>
        <end position="385"/>
    </location>
</feature>
<dbReference type="RefSeq" id="WP_169456017.1">
    <property type="nucleotide sequence ID" value="NZ_CP051774.1"/>
</dbReference>
<keyword evidence="2" id="KW-1133">Transmembrane helix</keyword>
<evidence type="ECO:0000313" key="4">
    <source>
        <dbReference type="Proteomes" id="UP000501812"/>
    </source>
</evidence>
<sequence>MKTFLHSFRLTFRRFRWEIIGFWIFSVGIVIYFGTGIASLASPREAGYPYLPPLPNYMMLEILAACWVILRIMFSEPVFLTQGGWRTRPLPRAQAWLAPCAVLAMALLPSLLVRLAALEISLAPEPGQWWKLLSGKFLWGILSLMLIAAVLRAAGGLLGSKAPGPAKKIALAVTCLLLVGAWFHPKTAHLFRGYPYGSYGGGGGRYNYGDLLPGIREILPPKANFIATEDYASQPEVPRMRLVSRFAPVEGTVIRGGGLRLKVLRVEPKGKNLAIDVEALLTQPGTEEQRGLSALLLHFPGDDYSFRQNGAVMYNTVPLALYPVTRNRINGEYEAPMENPDWDRLLPSLELLVFERDEEAPLIKVSPTDNERPRAPKPLPPVPSGIAGDVTTVFNGLDHDIQWTNRGPMKAKGETIPREGMPHVLARHPWSDLAWDHFVKAFLLKHAVDSDKPALLERMTTDPRLGEIFVAKGWKADALPLLKRFAKERLPMDEASLAVLLEDKDPALAGDVAALVTRLDGGVEKLEPLLRNYPGLDWKRFVHEGWMRSKYAFRMRRDPQPFDFWAAQAGDFSAFRSIAEKAAKKEQGQEDRLRSLVAGEPADAVGFVRVNLEKMRFDEGSGKWSL</sequence>
<keyword evidence="2" id="KW-0812">Transmembrane</keyword>
<accession>A0A858RLW0</accession>
<name>A0A858RLW0_9BACT</name>
<organism evidence="3 4">
    <name type="scientific">Luteolibacter luteus</name>
    <dbReference type="NCBI Taxonomy" id="2728835"/>
    <lineage>
        <taxon>Bacteria</taxon>
        <taxon>Pseudomonadati</taxon>
        <taxon>Verrucomicrobiota</taxon>
        <taxon>Verrucomicrobiia</taxon>
        <taxon>Verrucomicrobiales</taxon>
        <taxon>Verrucomicrobiaceae</taxon>
        <taxon>Luteolibacter</taxon>
    </lineage>
</organism>
<evidence type="ECO:0000313" key="3">
    <source>
        <dbReference type="EMBL" id="QJE97591.1"/>
    </source>
</evidence>
<evidence type="ECO:0000256" key="1">
    <source>
        <dbReference type="SAM" id="MobiDB-lite"/>
    </source>
</evidence>
<feature type="transmembrane region" description="Helical" evidence="2">
    <location>
        <begin position="20"/>
        <end position="42"/>
    </location>
</feature>
<feature type="transmembrane region" description="Helical" evidence="2">
    <location>
        <begin position="95"/>
        <end position="117"/>
    </location>
</feature>
<reference evidence="3 4" key="1">
    <citation type="submission" date="2020-04" db="EMBL/GenBank/DDBJ databases">
        <title>Luteolibacter sp. G-1-1-1 isolated from soil.</title>
        <authorList>
            <person name="Dahal R.H."/>
        </authorList>
    </citation>
    <scope>NUCLEOTIDE SEQUENCE [LARGE SCALE GENOMIC DNA]</scope>
    <source>
        <strain evidence="3 4">G-1-1-1</strain>
    </source>
</reference>
<feature type="transmembrane region" description="Helical" evidence="2">
    <location>
        <begin position="54"/>
        <end position="74"/>
    </location>
</feature>
<proteinExistence type="predicted"/>
<gene>
    <name evidence="3" type="ORF">HHL09_17995</name>
</gene>
<protein>
    <submittedName>
        <fullName evidence="3">Uncharacterized protein</fullName>
    </submittedName>
</protein>
<dbReference type="EMBL" id="CP051774">
    <property type="protein sequence ID" value="QJE97591.1"/>
    <property type="molecule type" value="Genomic_DNA"/>
</dbReference>
<keyword evidence="4" id="KW-1185">Reference proteome</keyword>
<keyword evidence="2" id="KW-0472">Membrane</keyword>
<dbReference type="AlphaFoldDB" id="A0A858RLW0"/>
<dbReference type="KEGG" id="luo:HHL09_17995"/>
<feature type="transmembrane region" description="Helical" evidence="2">
    <location>
        <begin position="137"/>
        <end position="157"/>
    </location>
</feature>
<evidence type="ECO:0000256" key="2">
    <source>
        <dbReference type="SAM" id="Phobius"/>
    </source>
</evidence>
<dbReference type="Proteomes" id="UP000501812">
    <property type="component" value="Chromosome"/>
</dbReference>
<feature type="transmembrane region" description="Helical" evidence="2">
    <location>
        <begin position="169"/>
        <end position="185"/>
    </location>
</feature>